<protein>
    <submittedName>
        <fullName evidence="2">Uncharacterized protein</fullName>
    </submittedName>
</protein>
<proteinExistence type="predicted"/>
<dbReference type="AlphaFoldDB" id="A0AAW0AVT6"/>
<dbReference type="Proteomes" id="UP001362999">
    <property type="component" value="Unassembled WGS sequence"/>
</dbReference>
<dbReference type="Gene3D" id="3.80.10.10">
    <property type="entry name" value="Ribonuclease Inhibitor"/>
    <property type="match status" value="1"/>
</dbReference>
<name>A0AAW0AVT6_9AGAR</name>
<evidence type="ECO:0000313" key="3">
    <source>
        <dbReference type="Proteomes" id="UP001362999"/>
    </source>
</evidence>
<evidence type="ECO:0000256" key="1">
    <source>
        <dbReference type="SAM" id="MobiDB-lite"/>
    </source>
</evidence>
<evidence type="ECO:0000313" key="2">
    <source>
        <dbReference type="EMBL" id="KAK7017339.1"/>
    </source>
</evidence>
<comment type="caution">
    <text evidence="2">The sequence shown here is derived from an EMBL/GenBank/DDBJ whole genome shotgun (WGS) entry which is preliminary data.</text>
</comment>
<accession>A0AAW0AVT6</accession>
<dbReference type="EMBL" id="JAWWNJ010000048">
    <property type="protein sequence ID" value="KAK7017339.1"/>
    <property type="molecule type" value="Genomic_DNA"/>
</dbReference>
<dbReference type="SUPFAM" id="SSF52047">
    <property type="entry name" value="RNI-like"/>
    <property type="match status" value="1"/>
</dbReference>
<feature type="region of interest" description="Disordered" evidence="1">
    <location>
        <begin position="184"/>
        <end position="206"/>
    </location>
</feature>
<dbReference type="InterPro" id="IPR032675">
    <property type="entry name" value="LRR_dom_sf"/>
</dbReference>
<gene>
    <name evidence="2" type="ORF">R3P38DRAFT_1322654</name>
</gene>
<organism evidence="2 3">
    <name type="scientific">Favolaschia claudopus</name>
    <dbReference type="NCBI Taxonomy" id="2862362"/>
    <lineage>
        <taxon>Eukaryota</taxon>
        <taxon>Fungi</taxon>
        <taxon>Dikarya</taxon>
        <taxon>Basidiomycota</taxon>
        <taxon>Agaricomycotina</taxon>
        <taxon>Agaricomycetes</taxon>
        <taxon>Agaricomycetidae</taxon>
        <taxon>Agaricales</taxon>
        <taxon>Marasmiineae</taxon>
        <taxon>Mycenaceae</taxon>
        <taxon>Favolaschia</taxon>
    </lineage>
</organism>
<sequence length="206" mass="23955">MRSSMFSQLPDTLPSLHLRAMADGYHPIEGSPWNLRQSPLTDSTAPLTLERVSHLTSLTELSLTLNDFVQPALIERIVAVFPQLQVLELSHAWFIRAPGRRDVCDPALLESLQLFPCLQHLRIALDFDDWEYDPWGPQRRAARWLLGGIPSLRTLCLSWQQAWYQYGFDVVVWHEWDRRLFLRPPTPPRPESPPPEAFEPEEIRQR</sequence>
<keyword evidence="3" id="KW-1185">Reference proteome</keyword>
<reference evidence="2 3" key="1">
    <citation type="journal article" date="2024" name="J Genomics">
        <title>Draft genome sequencing and assembly of Favolaschia claudopus CIRM-BRFM 2984 isolated from oak limbs.</title>
        <authorList>
            <person name="Navarro D."/>
            <person name="Drula E."/>
            <person name="Chaduli D."/>
            <person name="Cazenave R."/>
            <person name="Ahrendt S."/>
            <person name="Wang J."/>
            <person name="Lipzen A."/>
            <person name="Daum C."/>
            <person name="Barry K."/>
            <person name="Grigoriev I.V."/>
            <person name="Favel A."/>
            <person name="Rosso M.N."/>
            <person name="Martin F."/>
        </authorList>
    </citation>
    <scope>NUCLEOTIDE SEQUENCE [LARGE SCALE GENOMIC DNA]</scope>
    <source>
        <strain evidence="2 3">CIRM-BRFM 2984</strain>
    </source>
</reference>
<feature type="compositionally biased region" description="Pro residues" evidence="1">
    <location>
        <begin position="184"/>
        <end position="197"/>
    </location>
</feature>